<evidence type="ECO:0000256" key="4">
    <source>
        <dbReference type="PROSITE-ProRule" id="PRU00433"/>
    </source>
</evidence>
<dbReference type="RefSeq" id="WP_145214344.1">
    <property type="nucleotide sequence ID" value="NZ_CP036432.1"/>
</dbReference>
<evidence type="ECO:0000256" key="3">
    <source>
        <dbReference type="ARBA" id="ARBA00023004"/>
    </source>
</evidence>
<accession>A0ABX5XZ89</accession>
<dbReference type="PANTHER" id="PTHR35889:SF3">
    <property type="entry name" value="F-BOX DOMAIN-CONTAINING PROTEIN"/>
    <property type="match status" value="1"/>
</dbReference>
<dbReference type="InterPro" id="IPR009056">
    <property type="entry name" value="Cyt_c-like_dom"/>
</dbReference>
<dbReference type="PANTHER" id="PTHR35889">
    <property type="entry name" value="CYCLOINULO-OLIGOSACCHARIDE FRUCTANOTRANSFERASE-RELATED"/>
    <property type="match status" value="1"/>
</dbReference>
<keyword evidence="8" id="KW-1185">Reference proteome</keyword>
<evidence type="ECO:0000256" key="2">
    <source>
        <dbReference type="ARBA" id="ARBA00022723"/>
    </source>
</evidence>
<reference evidence="7 8" key="1">
    <citation type="submission" date="2019-02" db="EMBL/GenBank/DDBJ databases">
        <title>Deep-cultivation of Planctomycetes and their phenomic and genomic characterization uncovers novel biology.</title>
        <authorList>
            <person name="Wiegand S."/>
            <person name="Jogler M."/>
            <person name="Boedeker C."/>
            <person name="Pinto D."/>
            <person name="Vollmers J."/>
            <person name="Rivas-Marin E."/>
            <person name="Kohn T."/>
            <person name="Peeters S.H."/>
            <person name="Heuer A."/>
            <person name="Rast P."/>
            <person name="Oberbeckmann S."/>
            <person name="Bunk B."/>
            <person name="Jeske O."/>
            <person name="Meyerdierks A."/>
            <person name="Storesund J.E."/>
            <person name="Kallscheuer N."/>
            <person name="Luecker S."/>
            <person name="Lage O.M."/>
            <person name="Pohl T."/>
            <person name="Merkel B.J."/>
            <person name="Hornburger P."/>
            <person name="Mueller R.-W."/>
            <person name="Bruemmer F."/>
            <person name="Labrenz M."/>
            <person name="Spormann A.M."/>
            <person name="Op den Camp H."/>
            <person name="Overmann J."/>
            <person name="Amann R."/>
            <person name="Jetten M.S.M."/>
            <person name="Mascher T."/>
            <person name="Medema M.H."/>
            <person name="Devos D.P."/>
            <person name="Kaster A.-K."/>
            <person name="Ovreas L."/>
            <person name="Rohde M."/>
            <person name="Galperin M.Y."/>
            <person name="Jogler C."/>
        </authorList>
    </citation>
    <scope>NUCLEOTIDE SEQUENCE [LARGE SCALE GENOMIC DNA]</scope>
    <source>
        <strain evidence="7 8">TBK1r</strain>
    </source>
</reference>
<evidence type="ECO:0000256" key="5">
    <source>
        <dbReference type="SAM" id="MobiDB-lite"/>
    </source>
</evidence>
<keyword evidence="3 4" id="KW-0408">Iron</keyword>
<dbReference type="InterPro" id="IPR011429">
    <property type="entry name" value="Cyt_c_Planctomycete-type"/>
</dbReference>
<gene>
    <name evidence="7" type="ORF">TBK1r_40730</name>
</gene>
<evidence type="ECO:0000256" key="1">
    <source>
        <dbReference type="ARBA" id="ARBA00022617"/>
    </source>
</evidence>
<dbReference type="Pfam" id="PF07583">
    <property type="entry name" value="PSCyt2"/>
    <property type="match status" value="1"/>
</dbReference>
<dbReference type="InterPro" id="IPR036909">
    <property type="entry name" value="Cyt_c-like_dom_sf"/>
</dbReference>
<name>A0ABX5XZ89_9BACT</name>
<sequence>MHLPSSLLDALKRLTGRLAAVVFAFAASIGVGQDASPQAIAFFEKEVRPVLVEHCYDCHSAEGSVKGGLRLDTRAGLLEGGDSGAAIVAGDPAASLLIEAIGYQNHDLQMPPRNRLPEQAVKALTKWVADGAPDPREPAPPSSAPDRGPSGMSIEEGRQFWAFRPVRDPAIPKLAETQWTENPIDAFVLARLHDNGLSPAPAADKITLIRRITQDLIGLPPTPEEIDAFVADESPTAYDKVVERLLNSPHYGVRWGRHWLDVARYADSNGLDENLGFGQAWRYRDYVVDAFNNDKPFDRFLIEQVAGDLLPEANRETKTATGFLSLGAKVLAEPDRQKLEMDIIDEQLDTLGKAFLGMTFGCVRCHDHKFDPIKQSDYYALAAIFKSTKTLGETNTGAIKHWYEHSFASDEEAARLKEIDAQIAEKKKAAASFKNAAIAKIQAEARDKVADYLAAAAQFEVSAPLTTVADIAEPLGLHPRILHHCRMHLDFHRDDPLLVRWHQLAAEGNVDEIRRHYGELFESAEKASAEAKKQDPKTKTLDDPTLLAARSALLDPSGLLAVPSKEAFAFDEQTLAEYYRLMDEARAFESVAADETAAMGVGEGTVVAELPIHIRGSYKNLGDPVAREFPEVMRHSTVRPIFPSGQSGRLELARWMADTRHPLTARVIVNRIWGWHFGEALVRTTENFGRLGDRPSHPDLLDWLARRFMAGGWSIKDLHRLILRSNVYRLASSHPEEQRYATIDPENRLLWKANLRRLEAEQIRDSILAVGGRLNLEIGGKTLPLRNRQFVFNHTSEDHTKYDSVRRALYLPVIRNNLYAFFTQFDYPDPTMPTGSRNATVIAPQNLLLMNDALVMESADALARSVLSQSKEDTDRVADAYRRAVGRDPSPRETERVLRFISQLTDGADANANRQHEQAWSLFCQSLMASNEFIYLR</sequence>
<keyword evidence="1 4" id="KW-0349">Heme</keyword>
<protein>
    <submittedName>
        <fullName evidence="7">Planctomycete cytochrome C</fullName>
    </submittedName>
</protein>
<feature type="region of interest" description="Disordered" evidence="5">
    <location>
        <begin position="130"/>
        <end position="153"/>
    </location>
</feature>
<dbReference type="PROSITE" id="PS51007">
    <property type="entry name" value="CYTC"/>
    <property type="match status" value="1"/>
</dbReference>
<proteinExistence type="predicted"/>
<evidence type="ECO:0000313" key="8">
    <source>
        <dbReference type="Proteomes" id="UP000318081"/>
    </source>
</evidence>
<feature type="domain" description="Cytochrome c" evidence="6">
    <location>
        <begin position="347"/>
        <end position="457"/>
    </location>
</feature>
<dbReference type="InterPro" id="IPR011444">
    <property type="entry name" value="DUF1549"/>
</dbReference>
<keyword evidence="2 4" id="KW-0479">Metal-binding</keyword>
<dbReference type="SUPFAM" id="SSF46626">
    <property type="entry name" value="Cytochrome c"/>
    <property type="match status" value="1"/>
</dbReference>
<dbReference type="InterPro" id="IPR022655">
    <property type="entry name" value="DUF1553"/>
</dbReference>
<dbReference type="Proteomes" id="UP000318081">
    <property type="component" value="Chromosome"/>
</dbReference>
<evidence type="ECO:0000259" key="6">
    <source>
        <dbReference type="PROSITE" id="PS51007"/>
    </source>
</evidence>
<organism evidence="7 8">
    <name type="scientific">Stieleria magnilauensis</name>
    <dbReference type="NCBI Taxonomy" id="2527963"/>
    <lineage>
        <taxon>Bacteria</taxon>
        <taxon>Pseudomonadati</taxon>
        <taxon>Planctomycetota</taxon>
        <taxon>Planctomycetia</taxon>
        <taxon>Pirellulales</taxon>
        <taxon>Pirellulaceae</taxon>
        <taxon>Stieleria</taxon>
    </lineage>
</organism>
<evidence type="ECO:0000313" key="7">
    <source>
        <dbReference type="EMBL" id="QDV85119.1"/>
    </source>
</evidence>
<dbReference type="Pfam" id="PF07635">
    <property type="entry name" value="PSCyt1"/>
    <property type="match status" value="1"/>
</dbReference>
<dbReference type="Pfam" id="PF07587">
    <property type="entry name" value="PSD1"/>
    <property type="match status" value="1"/>
</dbReference>
<dbReference type="EMBL" id="CP036432">
    <property type="protein sequence ID" value="QDV85119.1"/>
    <property type="molecule type" value="Genomic_DNA"/>
</dbReference>